<dbReference type="Proteomes" id="UP000243589">
    <property type="component" value="Unassembled WGS sequence"/>
</dbReference>
<dbReference type="Proteomes" id="UP000242755">
    <property type="component" value="Unassembled WGS sequence"/>
</dbReference>
<evidence type="ECO:0000313" key="4">
    <source>
        <dbReference type="Proteomes" id="UP000242755"/>
    </source>
</evidence>
<gene>
    <name evidence="2" type="ORF">Bravens_01256</name>
    <name evidence="3" type="ORF">CYJ40_01460</name>
</gene>
<accession>A0A150H8N9</accession>
<dbReference type="AlphaFoldDB" id="A0A150H8N9"/>
<evidence type="ECO:0000313" key="5">
    <source>
        <dbReference type="Proteomes" id="UP000243589"/>
    </source>
</evidence>
<feature type="compositionally biased region" description="Basic and acidic residues" evidence="1">
    <location>
        <begin position="130"/>
        <end position="139"/>
    </location>
</feature>
<reference evidence="2 5" key="1">
    <citation type="submission" date="2016-01" db="EMBL/GenBank/DDBJ databases">
        <title>Use of Whole Genome Sequencing to ascertain that Brevibacterium massiliense (Roux, Raoult 2009) is a later heterotypic synonym of Brevibacterium ravenspurgense (Mages 2008).</title>
        <authorList>
            <person name="Bernier A.-M."/>
            <person name="Burdz T."/>
            <person name="Huynh C."/>
            <person name="Pachecho A.L."/>
            <person name="Wiebe D."/>
            <person name="Bonner C."/>
            <person name="Bernard K."/>
        </authorList>
    </citation>
    <scope>NUCLEOTIDE SEQUENCE [LARGE SCALE GENOMIC DNA]</scope>
    <source>
        <strain evidence="2 5">CCUG56047</strain>
    </source>
</reference>
<dbReference type="RefSeq" id="WP_061942814.1">
    <property type="nucleotide sequence ID" value="NZ_LPXW01000031.1"/>
</dbReference>
<proteinExistence type="predicted"/>
<sequence length="139" mass="14648">MNDAPRTHREPIEPDGVWTKEEQSSFKRAHMTYLKARTRAERTAQSVSKFAGQAKTAGERLKSAGSAAARTAKTAAGAAAVDGGLIDRVSDSIDTTVERIGKMSGASTDGVKSGIAGARTKAKSAARRFSGTDHNEDRA</sequence>
<evidence type="ECO:0000256" key="1">
    <source>
        <dbReference type="SAM" id="MobiDB-lite"/>
    </source>
</evidence>
<dbReference type="STRING" id="1176165.GCA_001584405_01020"/>
<feature type="region of interest" description="Disordered" evidence="1">
    <location>
        <begin position="1"/>
        <end position="23"/>
    </location>
</feature>
<feature type="region of interest" description="Disordered" evidence="1">
    <location>
        <begin position="104"/>
        <end position="139"/>
    </location>
</feature>
<reference evidence="3 4" key="2">
    <citation type="submission" date="2017-12" db="EMBL/GenBank/DDBJ databases">
        <title>Phylogenetic diversity of female urinary microbiome.</title>
        <authorList>
            <person name="Thomas-White K."/>
            <person name="Wolfe A.J."/>
        </authorList>
    </citation>
    <scope>NUCLEOTIDE SEQUENCE [LARGE SCALE GENOMIC DNA]</scope>
    <source>
        <strain evidence="3 4">UMB0426</strain>
    </source>
</reference>
<organism evidence="2 5">
    <name type="scientific">Brevibacterium ravenspurgense</name>
    <dbReference type="NCBI Taxonomy" id="479117"/>
    <lineage>
        <taxon>Bacteria</taxon>
        <taxon>Bacillati</taxon>
        <taxon>Actinomycetota</taxon>
        <taxon>Actinomycetes</taxon>
        <taxon>Micrococcales</taxon>
        <taxon>Brevibacteriaceae</taxon>
        <taxon>Brevibacterium</taxon>
    </lineage>
</organism>
<keyword evidence="5" id="KW-1185">Reference proteome</keyword>
<dbReference type="EMBL" id="PKGO01000001">
    <property type="protein sequence ID" value="PKY71356.1"/>
    <property type="molecule type" value="Genomic_DNA"/>
</dbReference>
<comment type="caution">
    <text evidence="2">The sequence shown here is derived from an EMBL/GenBank/DDBJ whole genome shotgun (WGS) entry which is preliminary data.</text>
</comment>
<dbReference type="EMBL" id="LQQC01000010">
    <property type="protein sequence ID" value="KXZ58218.1"/>
    <property type="molecule type" value="Genomic_DNA"/>
</dbReference>
<evidence type="ECO:0000313" key="2">
    <source>
        <dbReference type="EMBL" id="KXZ58218.1"/>
    </source>
</evidence>
<dbReference type="PATRIC" id="fig|479117.4.peg.1251"/>
<evidence type="ECO:0000313" key="3">
    <source>
        <dbReference type="EMBL" id="PKY71356.1"/>
    </source>
</evidence>
<name>A0A150H8N9_9MICO</name>
<protein>
    <submittedName>
        <fullName evidence="2">Uncharacterized protein</fullName>
    </submittedName>
</protein>